<protein>
    <submittedName>
        <fullName evidence="3">LXG domain-containing protein</fullName>
    </submittedName>
</protein>
<evidence type="ECO:0000313" key="1">
    <source>
        <dbReference type="EMBL" id="VDP88095.1"/>
    </source>
</evidence>
<accession>A0A183AVZ1</accession>
<dbReference type="AlphaFoldDB" id="A0A183AVZ1"/>
<proteinExistence type="predicted"/>
<name>A0A183AVZ1_9TREM</name>
<dbReference type="EMBL" id="UZAN01050255">
    <property type="protein sequence ID" value="VDP88095.1"/>
    <property type="molecule type" value="Genomic_DNA"/>
</dbReference>
<reference evidence="1 2" key="2">
    <citation type="submission" date="2018-11" db="EMBL/GenBank/DDBJ databases">
        <authorList>
            <consortium name="Pathogen Informatics"/>
        </authorList>
    </citation>
    <scope>NUCLEOTIDE SEQUENCE [LARGE SCALE GENOMIC DNA]</scope>
    <source>
        <strain evidence="1 2">Egypt</strain>
    </source>
</reference>
<evidence type="ECO:0000313" key="3">
    <source>
        <dbReference type="WBParaSite" id="ECPE_0001116001-mRNA-1"/>
    </source>
</evidence>
<evidence type="ECO:0000313" key="2">
    <source>
        <dbReference type="Proteomes" id="UP000272942"/>
    </source>
</evidence>
<sequence length="110" mass="12599">MDYNEEGAIIPELLASEQRITKIKSEIDKFEQVYNRVSNGFGNTKLLNDEYHAVIVSTRDLSTHLANLQKFLLELKALDENLNHHYSSIVQRNTVKRSTLIAAKLIMRIG</sequence>
<keyword evidence="2" id="KW-1185">Reference proteome</keyword>
<dbReference type="OrthoDB" id="6278266at2759"/>
<dbReference type="WBParaSite" id="ECPE_0001116001-mRNA-1">
    <property type="protein sequence ID" value="ECPE_0001116001-mRNA-1"/>
    <property type="gene ID" value="ECPE_0001116001"/>
</dbReference>
<dbReference type="Proteomes" id="UP000272942">
    <property type="component" value="Unassembled WGS sequence"/>
</dbReference>
<gene>
    <name evidence="1" type="ORF">ECPE_LOCUS11127</name>
</gene>
<reference evidence="3" key="1">
    <citation type="submission" date="2016-06" db="UniProtKB">
        <authorList>
            <consortium name="WormBaseParasite"/>
        </authorList>
    </citation>
    <scope>IDENTIFICATION</scope>
</reference>
<organism evidence="3">
    <name type="scientific">Echinostoma caproni</name>
    <dbReference type="NCBI Taxonomy" id="27848"/>
    <lineage>
        <taxon>Eukaryota</taxon>
        <taxon>Metazoa</taxon>
        <taxon>Spiralia</taxon>
        <taxon>Lophotrochozoa</taxon>
        <taxon>Platyhelminthes</taxon>
        <taxon>Trematoda</taxon>
        <taxon>Digenea</taxon>
        <taxon>Plagiorchiida</taxon>
        <taxon>Echinostomata</taxon>
        <taxon>Echinostomatoidea</taxon>
        <taxon>Echinostomatidae</taxon>
        <taxon>Echinostoma</taxon>
    </lineage>
</organism>